<organism evidence="2 3">
    <name type="scientific">Amycolatopsis viridis</name>
    <dbReference type="NCBI Taxonomy" id="185678"/>
    <lineage>
        <taxon>Bacteria</taxon>
        <taxon>Bacillati</taxon>
        <taxon>Actinomycetota</taxon>
        <taxon>Actinomycetes</taxon>
        <taxon>Pseudonocardiales</taxon>
        <taxon>Pseudonocardiaceae</taxon>
        <taxon>Amycolatopsis</taxon>
    </lineage>
</organism>
<dbReference type="InterPro" id="IPR003781">
    <property type="entry name" value="CoA-bd"/>
</dbReference>
<sequence>MSTETTETTENTVPAGAVRSASPLSWTAPSARERLALLSRTKSVTIVGASDNPARPSYFVATYLLSSTDYQVNFVNPRLLSLLGRPVYPALADVPGELDLVSVFRKHADLPGVAEEAIRAGARTLWLQLGLWHEPVAQRATGAGLDVVMNRCVKIEHARFAGGLHLAGFNTGVISSRRRLRP</sequence>
<dbReference type="Gene3D" id="3.40.50.720">
    <property type="entry name" value="NAD(P)-binding Rossmann-like Domain"/>
    <property type="match status" value="1"/>
</dbReference>
<evidence type="ECO:0000259" key="1">
    <source>
        <dbReference type="SMART" id="SM00881"/>
    </source>
</evidence>
<dbReference type="PANTHER" id="PTHR33303">
    <property type="entry name" value="CYTOPLASMIC PROTEIN-RELATED"/>
    <property type="match status" value="1"/>
</dbReference>
<reference evidence="2 3" key="1">
    <citation type="submission" date="2020-03" db="EMBL/GenBank/DDBJ databases">
        <title>Sequencing the genomes of 1000 actinobacteria strains.</title>
        <authorList>
            <person name="Klenk H.-P."/>
        </authorList>
    </citation>
    <scope>NUCLEOTIDE SEQUENCE [LARGE SCALE GENOMIC DNA]</scope>
    <source>
        <strain evidence="2 3">DSM 45668</strain>
    </source>
</reference>
<dbReference type="InterPro" id="IPR036291">
    <property type="entry name" value="NAD(P)-bd_dom_sf"/>
</dbReference>
<evidence type="ECO:0000313" key="3">
    <source>
        <dbReference type="Proteomes" id="UP000754495"/>
    </source>
</evidence>
<protein>
    <recommendedName>
        <fullName evidence="1">CoA-binding domain-containing protein</fullName>
    </recommendedName>
</protein>
<keyword evidence="3" id="KW-1185">Reference proteome</keyword>
<dbReference type="EMBL" id="JAANOU010000001">
    <property type="protein sequence ID" value="NIH81870.1"/>
    <property type="molecule type" value="Genomic_DNA"/>
</dbReference>
<gene>
    <name evidence="2" type="ORF">FHX46_004400</name>
</gene>
<dbReference type="SUPFAM" id="SSF51735">
    <property type="entry name" value="NAD(P)-binding Rossmann-fold domains"/>
    <property type="match status" value="1"/>
</dbReference>
<dbReference type="Proteomes" id="UP000754495">
    <property type="component" value="Unassembled WGS sequence"/>
</dbReference>
<dbReference type="PANTHER" id="PTHR33303:SF2">
    <property type="entry name" value="COA-BINDING DOMAIN-CONTAINING PROTEIN"/>
    <property type="match status" value="1"/>
</dbReference>
<proteinExistence type="predicted"/>
<name>A0ABX0SZ45_9PSEU</name>
<dbReference type="RefSeq" id="WP_167118288.1">
    <property type="nucleotide sequence ID" value="NZ_JAANOU010000001.1"/>
</dbReference>
<evidence type="ECO:0000313" key="2">
    <source>
        <dbReference type="EMBL" id="NIH81870.1"/>
    </source>
</evidence>
<dbReference type="Pfam" id="PF13380">
    <property type="entry name" value="CoA_binding_2"/>
    <property type="match status" value="1"/>
</dbReference>
<accession>A0ABX0SZ45</accession>
<comment type="caution">
    <text evidence="2">The sequence shown here is derived from an EMBL/GenBank/DDBJ whole genome shotgun (WGS) entry which is preliminary data.</text>
</comment>
<feature type="domain" description="CoA-binding" evidence="1">
    <location>
        <begin position="37"/>
        <end position="131"/>
    </location>
</feature>
<dbReference type="SMART" id="SM00881">
    <property type="entry name" value="CoA_binding"/>
    <property type="match status" value="1"/>
</dbReference>